<dbReference type="PROSITE" id="PS01022">
    <property type="entry name" value="PTR2_1"/>
    <property type="match status" value="1"/>
</dbReference>
<sequence length="641" mass="72187">STSKEVLGYPISIFFIVVNEFCERFSYYGMRAVLVLYFKYFLRWDNDLATSIYHTFVALCYLTPILGAIIADSWLGKFKTIIYLSIVYAIGQVTMAVSAIHDITDKDRDGTPDNMTFHVAMSMVGLFLIALGTGGIKPCVSAFGGDQFSEHQEKQRRTFFSVFYLCINGGSLLSTIITPILRAQECGIYTQEKCYSLAFGVPAALMVVALVVFIVGSGMYYKAEPQGNIMLDVCKCIGFAISNRVRHRGKQYPKRKHWMDWAEDRYDKLLIAQIKMVLKVLFLYIPLPMFWTLFDQKGSRWTLQATTMDGNFGALVIQPDQMQTVNPILILTLVPIMDSLIYPLIQKCVNFTPLRRMTVGMLMAAIAFVCAGLVQIEIDKTLPTFPSASQSQLKLLNMGNSPLTVNLTGLDPIDLPAGRLFFVTAFLFCCFVVICLFENKKSIELTSLILECTMRKDIVICTLWQNLSKTIELPSFDSNDITATEDIKPNTAHMALQIPQYFFITAGEVMFSVTGLEFSYSQAPNNMKAVLQAGWLLTVAIGNFIVLIVAEVAKIPEQWAEYILFASLLIVVCVIFSIMAHFYTYINPAEIEAQFMKKGDDNDEDDKKQLQKGMEMVKRNSTGSHSYDGDDDDDERKKTKM</sequence>
<gene>
    <name evidence="13" type="primary">SLC15A1</name>
    <name evidence="13" type="synonym">slc15a1a</name>
</gene>
<feature type="transmembrane region" description="Helical" evidence="12">
    <location>
        <begin position="328"/>
        <end position="345"/>
    </location>
</feature>
<dbReference type="SUPFAM" id="SSF103473">
    <property type="entry name" value="MFS general substrate transporter"/>
    <property type="match status" value="1"/>
</dbReference>
<organism evidence="13 14">
    <name type="scientific">Sparus aurata</name>
    <name type="common">Gilthead sea bream</name>
    <dbReference type="NCBI Taxonomy" id="8175"/>
    <lineage>
        <taxon>Eukaryota</taxon>
        <taxon>Metazoa</taxon>
        <taxon>Chordata</taxon>
        <taxon>Craniata</taxon>
        <taxon>Vertebrata</taxon>
        <taxon>Euteleostomi</taxon>
        <taxon>Actinopterygii</taxon>
        <taxon>Neopterygii</taxon>
        <taxon>Teleostei</taxon>
        <taxon>Neoteleostei</taxon>
        <taxon>Acanthomorphata</taxon>
        <taxon>Eupercaria</taxon>
        <taxon>Spariformes</taxon>
        <taxon>Sparidae</taxon>
        <taxon>Sparus</taxon>
    </lineage>
</organism>
<dbReference type="GO" id="GO:0016020">
    <property type="term" value="C:membrane"/>
    <property type="evidence" value="ECO:0007669"/>
    <property type="project" value="UniProtKB-SubCell"/>
</dbReference>
<feature type="transmembrane region" description="Helical" evidence="12">
    <location>
        <begin position="562"/>
        <end position="586"/>
    </location>
</feature>
<feature type="transmembrane region" description="Helical" evidence="12">
    <location>
        <begin position="529"/>
        <end position="550"/>
    </location>
</feature>
<evidence type="ECO:0000256" key="8">
    <source>
        <dbReference type="ARBA" id="ARBA00022989"/>
    </source>
</evidence>
<dbReference type="AlphaFoldDB" id="A0A671XJV1"/>
<dbReference type="CDD" id="cd17412">
    <property type="entry name" value="MFS_SLC15A1"/>
    <property type="match status" value="1"/>
</dbReference>
<evidence type="ECO:0000256" key="10">
    <source>
        <dbReference type="RuleBase" id="RU003755"/>
    </source>
</evidence>
<keyword evidence="4 10" id="KW-0812">Transmembrane</keyword>
<dbReference type="Pfam" id="PF00854">
    <property type="entry name" value="PTR2"/>
    <property type="match status" value="2"/>
</dbReference>
<evidence type="ECO:0000256" key="6">
    <source>
        <dbReference type="ARBA" id="ARBA00022856"/>
    </source>
</evidence>
<keyword evidence="5" id="KW-0769">Symport</keyword>
<evidence type="ECO:0000256" key="5">
    <source>
        <dbReference type="ARBA" id="ARBA00022847"/>
    </source>
</evidence>
<dbReference type="Ensembl" id="ENSSAUT00010054015.1">
    <property type="protein sequence ID" value="ENSSAUP00010051358.1"/>
    <property type="gene ID" value="ENSSAUG00010014675.1"/>
</dbReference>
<name>A0A671XJV1_SPAAU</name>
<feature type="transmembrane region" description="Helical" evidence="12">
    <location>
        <begin position="115"/>
        <end position="136"/>
    </location>
</feature>
<proteinExistence type="inferred from homology"/>
<keyword evidence="6" id="KW-0571">Peptide transport</keyword>
<accession>A0A671XJV1</accession>
<evidence type="ECO:0000256" key="3">
    <source>
        <dbReference type="ARBA" id="ARBA00022448"/>
    </source>
</evidence>
<feature type="transmembrane region" description="Helical" evidence="12">
    <location>
        <begin position="197"/>
        <end position="221"/>
    </location>
</feature>
<evidence type="ECO:0000313" key="13">
    <source>
        <dbReference type="Ensembl" id="ENSSAUP00010051358.1"/>
    </source>
</evidence>
<keyword evidence="14" id="KW-1185">Reference proteome</keyword>
<dbReference type="Gene3D" id="1.20.1250.20">
    <property type="entry name" value="MFS general substrate transporter like domains"/>
    <property type="match status" value="1"/>
</dbReference>
<comment type="subcellular location">
    <subcellularLocation>
        <location evidence="1 10">Membrane</location>
        <topology evidence="1 10">Multi-pass membrane protein</topology>
    </subcellularLocation>
</comment>
<feature type="region of interest" description="Disordered" evidence="11">
    <location>
        <begin position="598"/>
        <end position="641"/>
    </location>
</feature>
<dbReference type="PANTHER" id="PTHR11654">
    <property type="entry name" value="OLIGOPEPTIDE TRANSPORTER-RELATED"/>
    <property type="match status" value="1"/>
</dbReference>
<feature type="compositionally biased region" description="Basic and acidic residues" evidence="11">
    <location>
        <begin position="598"/>
        <end position="609"/>
    </location>
</feature>
<dbReference type="InterPro" id="IPR018456">
    <property type="entry name" value="PTR2_symporter_CS"/>
</dbReference>
<reference evidence="13" key="2">
    <citation type="submission" date="2025-08" db="UniProtKB">
        <authorList>
            <consortium name="Ensembl"/>
        </authorList>
    </citation>
    <scope>IDENTIFICATION</scope>
</reference>
<feature type="transmembrane region" description="Helical" evidence="12">
    <location>
        <begin position="51"/>
        <end position="70"/>
    </location>
</feature>
<reference evidence="13" key="1">
    <citation type="submission" date="2021-04" db="EMBL/GenBank/DDBJ databases">
        <authorList>
            <consortium name="Wellcome Sanger Institute Data Sharing"/>
        </authorList>
    </citation>
    <scope>NUCLEOTIDE SEQUENCE [LARGE SCALE GENOMIC DNA]</scope>
</reference>
<reference evidence="13" key="3">
    <citation type="submission" date="2025-09" db="UniProtKB">
        <authorList>
            <consortium name="Ensembl"/>
        </authorList>
    </citation>
    <scope>IDENTIFICATION</scope>
</reference>
<evidence type="ECO:0000256" key="4">
    <source>
        <dbReference type="ARBA" id="ARBA00022692"/>
    </source>
</evidence>
<dbReference type="PROSITE" id="PS01023">
    <property type="entry name" value="PTR2_2"/>
    <property type="match status" value="1"/>
</dbReference>
<evidence type="ECO:0000313" key="14">
    <source>
        <dbReference type="Proteomes" id="UP000472265"/>
    </source>
</evidence>
<dbReference type="InterPro" id="IPR000109">
    <property type="entry name" value="POT_fam"/>
</dbReference>
<evidence type="ECO:0000256" key="12">
    <source>
        <dbReference type="SAM" id="Phobius"/>
    </source>
</evidence>
<keyword evidence="3 10" id="KW-0813">Transport</keyword>
<protein>
    <submittedName>
        <fullName evidence="13">Solute carrier family 15 member 1</fullName>
    </submittedName>
</protein>
<evidence type="ECO:0000256" key="9">
    <source>
        <dbReference type="ARBA" id="ARBA00023136"/>
    </source>
</evidence>
<feature type="transmembrane region" description="Helical" evidence="12">
    <location>
        <begin position="276"/>
        <end position="294"/>
    </location>
</feature>
<dbReference type="InterPro" id="IPR036259">
    <property type="entry name" value="MFS_trans_sf"/>
</dbReference>
<dbReference type="GO" id="GO:0015293">
    <property type="term" value="F:symporter activity"/>
    <property type="evidence" value="ECO:0007669"/>
    <property type="project" value="UniProtKB-KW"/>
</dbReference>
<evidence type="ECO:0000256" key="7">
    <source>
        <dbReference type="ARBA" id="ARBA00022927"/>
    </source>
</evidence>
<dbReference type="GeneTree" id="ENSGT00940000155995"/>
<comment type="similarity">
    <text evidence="2 10">Belongs to the major facilitator superfamily. Proton-dependent oligopeptide transporter (POT/PTR) (TC 2.A.17) family.</text>
</comment>
<feature type="transmembrane region" description="Helical" evidence="12">
    <location>
        <begin position="82"/>
        <end position="103"/>
    </location>
</feature>
<dbReference type="FunFam" id="1.20.1250.20:FF:000049">
    <property type="entry name" value="Solute carrier family 15 member 2"/>
    <property type="match status" value="1"/>
</dbReference>
<dbReference type="GO" id="GO:0015031">
    <property type="term" value="P:protein transport"/>
    <property type="evidence" value="ECO:0007669"/>
    <property type="project" value="UniProtKB-KW"/>
</dbReference>
<keyword evidence="7" id="KW-0653">Protein transport</keyword>
<feature type="transmembrane region" description="Helical" evidence="12">
    <location>
        <begin position="357"/>
        <end position="376"/>
    </location>
</feature>
<dbReference type="GO" id="GO:0006857">
    <property type="term" value="P:oligopeptide transport"/>
    <property type="evidence" value="ECO:0007669"/>
    <property type="project" value="InterPro"/>
</dbReference>
<evidence type="ECO:0000256" key="2">
    <source>
        <dbReference type="ARBA" id="ARBA00005982"/>
    </source>
</evidence>
<keyword evidence="8 12" id="KW-1133">Transmembrane helix</keyword>
<feature type="transmembrane region" description="Helical" evidence="12">
    <location>
        <begin position="157"/>
        <end position="177"/>
    </location>
</feature>
<feature type="transmembrane region" description="Helical" evidence="12">
    <location>
        <begin position="417"/>
        <end position="437"/>
    </location>
</feature>
<evidence type="ECO:0000256" key="1">
    <source>
        <dbReference type="ARBA" id="ARBA00004141"/>
    </source>
</evidence>
<evidence type="ECO:0000256" key="11">
    <source>
        <dbReference type="SAM" id="MobiDB-lite"/>
    </source>
</evidence>
<keyword evidence="9 12" id="KW-0472">Membrane</keyword>
<dbReference type="Proteomes" id="UP000472265">
    <property type="component" value="Chromosome 9"/>
</dbReference>